<accession>A0A840SKD0</accession>
<sequence>MTRLASPDHPAFVDDLRRLAAAVDTVRGRLTVVLPDREVWRDRLRLGARTPWMRRRKARILAARALAVAPGEVALSVGRQGDDGATALAATRRQTLLEVRRMLAAVGLRAEVIRGAGRFDGFAIPPALGSLNWTPPGRALPVGVPRIIMAIGGLAASIAAIVAVLGSPPPEPVMSQGPVVHRSVARASVALAVEMPPPPAPIPAAVTTEPAVTDVAKAAPPPLRPHAAVLEAPAFTMNTRNLEVTSGPQGQPVLNLRELPGSRAIDTRSGPAPLHRPAAVRQAEAASAMPTGEPADTIRPRARQYAEARPEPVAAPQSVAGPVADIVKRVAAADTEDFARPEHRPNAAPSVRVASLTPSDAMTVAALAATVFAPRARPDGFGDTAPAGPSPKPSVTPAADMAPPARRVASIPAPKLQRAVAATRPVAALAATPVRAPIVAAPARTPIVTAALTPQPKIVPIPPQPKAVRPAAPVKVVPVAAVPASAAPKATTARTAARAGLLRTQLSLIGVFGDTDKPHALVRLPSGDIQRVRSGDSVAGVQVASVSSDGVRVRSGGSETMLRLPD</sequence>
<comment type="caution">
    <text evidence="2">The sequence shown here is derived from an EMBL/GenBank/DDBJ whole genome shotgun (WGS) entry which is preliminary data.</text>
</comment>
<evidence type="ECO:0000313" key="3">
    <source>
        <dbReference type="Proteomes" id="UP000549457"/>
    </source>
</evidence>
<feature type="region of interest" description="Disordered" evidence="1">
    <location>
        <begin position="379"/>
        <end position="403"/>
    </location>
</feature>
<organism evidence="2 3">
    <name type="scientific">Amaricoccus macauensis</name>
    <dbReference type="NCBI Taxonomy" id="57001"/>
    <lineage>
        <taxon>Bacteria</taxon>
        <taxon>Pseudomonadati</taxon>
        <taxon>Pseudomonadota</taxon>
        <taxon>Alphaproteobacteria</taxon>
        <taxon>Rhodobacterales</taxon>
        <taxon>Paracoccaceae</taxon>
        <taxon>Amaricoccus</taxon>
    </lineage>
</organism>
<name>A0A840SKD0_9RHOB</name>
<keyword evidence="3" id="KW-1185">Reference proteome</keyword>
<dbReference type="RefSeq" id="WP_184149165.1">
    <property type="nucleotide sequence ID" value="NZ_JACHFM010000002.1"/>
</dbReference>
<proteinExistence type="predicted"/>
<gene>
    <name evidence="2" type="ORF">HNP73_002333</name>
</gene>
<reference evidence="2 3" key="1">
    <citation type="submission" date="2020-08" db="EMBL/GenBank/DDBJ databases">
        <title>Genomic Encyclopedia of Type Strains, Phase IV (KMG-IV): sequencing the most valuable type-strain genomes for metagenomic binning, comparative biology and taxonomic classification.</title>
        <authorList>
            <person name="Goeker M."/>
        </authorList>
    </citation>
    <scope>NUCLEOTIDE SEQUENCE [LARGE SCALE GENOMIC DNA]</scope>
    <source>
        <strain evidence="2 3">DSM 101730</strain>
    </source>
</reference>
<protein>
    <recommendedName>
        <fullName evidence="4">Type IV pilus biogenesis protein PilP</fullName>
    </recommendedName>
</protein>
<evidence type="ECO:0000256" key="1">
    <source>
        <dbReference type="SAM" id="MobiDB-lite"/>
    </source>
</evidence>
<dbReference type="EMBL" id="JACHFM010000002">
    <property type="protein sequence ID" value="MBB5222397.1"/>
    <property type="molecule type" value="Genomic_DNA"/>
</dbReference>
<evidence type="ECO:0000313" key="2">
    <source>
        <dbReference type="EMBL" id="MBB5222397.1"/>
    </source>
</evidence>
<dbReference type="Proteomes" id="UP000549457">
    <property type="component" value="Unassembled WGS sequence"/>
</dbReference>
<dbReference type="AlphaFoldDB" id="A0A840SKD0"/>
<evidence type="ECO:0008006" key="4">
    <source>
        <dbReference type="Google" id="ProtNLM"/>
    </source>
</evidence>